<evidence type="ECO:0000259" key="2">
    <source>
        <dbReference type="Pfam" id="PF13309"/>
    </source>
</evidence>
<dbReference type="PANTHER" id="PTHR35568">
    <property type="entry name" value="TRANSCRIPTIONAL REGULATOR DAUR"/>
    <property type="match status" value="1"/>
</dbReference>
<name>A0ABM7WEH6_9BACT</name>
<proteinExistence type="predicted"/>
<feature type="domain" description="YheO-like" evidence="1">
    <location>
        <begin position="25"/>
        <end position="137"/>
    </location>
</feature>
<dbReference type="Proteomes" id="UP000830055">
    <property type="component" value="Chromosome"/>
</dbReference>
<evidence type="ECO:0000313" key="4">
    <source>
        <dbReference type="Proteomes" id="UP000830055"/>
    </source>
</evidence>
<dbReference type="InterPro" id="IPR013559">
    <property type="entry name" value="YheO"/>
</dbReference>
<dbReference type="InterPro" id="IPR039446">
    <property type="entry name" value="DauR-like"/>
</dbReference>
<evidence type="ECO:0000313" key="3">
    <source>
        <dbReference type="EMBL" id="BDD89361.1"/>
    </source>
</evidence>
<feature type="domain" description="Transcriptional regulator DauR-like HTH" evidence="2">
    <location>
        <begin position="166"/>
        <end position="227"/>
    </location>
</feature>
<keyword evidence="4" id="KW-1185">Reference proteome</keyword>
<protein>
    <submittedName>
        <fullName evidence="3">Uncharacterized protein</fullName>
    </submittedName>
</protein>
<evidence type="ECO:0000259" key="1">
    <source>
        <dbReference type="Pfam" id="PF08348"/>
    </source>
</evidence>
<dbReference type="Pfam" id="PF13309">
    <property type="entry name" value="HTH_22"/>
    <property type="match status" value="1"/>
</dbReference>
<dbReference type="EMBL" id="AP025516">
    <property type="protein sequence ID" value="BDD89361.1"/>
    <property type="molecule type" value="Genomic_DNA"/>
</dbReference>
<dbReference type="PANTHER" id="PTHR35568:SF1">
    <property type="entry name" value="TRANSCRIPTIONAL REGULATOR DAUR"/>
    <property type="match status" value="1"/>
</dbReference>
<dbReference type="InterPro" id="IPR039445">
    <property type="entry name" value="DauR-like_HTH"/>
</dbReference>
<accession>A0ABM7WEH6</accession>
<reference evidence="3 4" key="1">
    <citation type="submission" date="2022-01" db="EMBL/GenBank/DDBJ databases">
        <title>Desulfofustis limnae sp. nov., a novel mesophilic sulfate-reducing bacterium isolated from marsh soil.</title>
        <authorList>
            <person name="Watanabe M."/>
            <person name="Takahashi A."/>
            <person name="Kojima H."/>
            <person name="Fukui M."/>
        </authorList>
    </citation>
    <scope>NUCLEOTIDE SEQUENCE [LARGE SCALE GENOMIC DNA]</scope>
    <source>
        <strain evidence="3 4">PPLL</strain>
    </source>
</reference>
<dbReference type="Pfam" id="PF08348">
    <property type="entry name" value="PAS_6"/>
    <property type="match status" value="1"/>
</dbReference>
<organism evidence="3 4">
    <name type="scientific">Desulfofustis limnaeus</name>
    <dbReference type="NCBI Taxonomy" id="2740163"/>
    <lineage>
        <taxon>Bacteria</taxon>
        <taxon>Pseudomonadati</taxon>
        <taxon>Thermodesulfobacteriota</taxon>
        <taxon>Desulfobulbia</taxon>
        <taxon>Desulfobulbales</taxon>
        <taxon>Desulfocapsaceae</taxon>
        <taxon>Desulfofustis</taxon>
    </lineage>
</organism>
<gene>
    <name evidence="3" type="ORF">DPPLL_37260</name>
</gene>
<sequence>MERPYNGHMHKHYPLLSPSAHVPQHLVQLADVLVDFFGRYCGVVIYDLRDEQCPERYRIGPVSRTGYDQWRTTASLSRVLKVAPASAQHEPPPVDPEQPLKSRTVKTTSILVKDENEQPAFAFCLQFDATDLFNARQAIEPFLAHQQHRQTDNEKVPTALSAEKSIADLFDQAVATIGKHPTTMRSEERRKLVALLKDSGVLQFKGAVERIAGLLGVSKYTVYNYLKKINNLTINQTITTRR</sequence>